<evidence type="ECO:0000259" key="2">
    <source>
        <dbReference type="Pfam" id="PF21688"/>
    </source>
</evidence>
<dbReference type="Pfam" id="PF21688">
    <property type="entry name" value="FAD-depend_C"/>
    <property type="match status" value="1"/>
</dbReference>
<proteinExistence type="predicted"/>
<dbReference type="PIRSF" id="PIRSF038984">
    <property type="entry name" value="FAD_binding_protein"/>
    <property type="match status" value="1"/>
</dbReference>
<dbReference type="RefSeq" id="WP_125119324.1">
    <property type="nucleotide sequence ID" value="NZ_AP019309.1"/>
</dbReference>
<dbReference type="Gene3D" id="3.30.70.2700">
    <property type="match status" value="1"/>
</dbReference>
<dbReference type="AlphaFoldDB" id="A0A3G9JQB7"/>
<organism evidence="3 4">
    <name type="scientific">Intestinibaculum porci</name>
    <dbReference type="NCBI Taxonomy" id="2487118"/>
    <lineage>
        <taxon>Bacteria</taxon>
        <taxon>Bacillati</taxon>
        <taxon>Bacillota</taxon>
        <taxon>Erysipelotrichia</taxon>
        <taxon>Erysipelotrichales</taxon>
        <taxon>Erysipelotrichaceae</taxon>
        <taxon>Intestinibaculum</taxon>
    </lineage>
</organism>
<feature type="domain" description="FAD-binding" evidence="1">
    <location>
        <begin position="88"/>
        <end position="118"/>
    </location>
</feature>
<evidence type="ECO:0000313" key="3">
    <source>
        <dbReference type="EMBL" id="BBH26458.1"/>
    </source>
</evidence>
<dbReference type="PANTHER" id="PTHR42842">
    <property type="entry name" value="FAD/NAD(P)-BINDING OXIDOREDUCTASE"/>
    <property type="match status" value="1"/>
</dbReference>
<dbReference type="KEGG" id="ebm:SG0102_13920"/>
<dbReference type="InParanoid" id="A0A3G9JQB7"/>
<dbReference type="InterPro" id="IPR028348">
    <property type="entry name" value="FAD-binding_protein"/>
</dbReference>
<dbReference type="Pfam" id="PF01494">
    <property type="entry name" value="FAD_binding_3"/>
    <property type="match status" value="1"/>
</dbReference>
<dbReference type="InterPro" id="IPR036188">
    <property type="entry name" value="FAD/NAD-bd_sf"/>
</dbReference>
<name>A0A3G9JQB7_9FIRM</name>
<dbReference type="OrthoDB" id="9762921at2"/>
<dbReference type="InterPro" id="IPR002938">
    <property type="entry name" value="FAD-bd"/>
</dbReference>
<dbReference type="EMBL" id="AP019309">
    <property type="protein sequence ID" value="BBH26458.1"/>
    <property type="molecule type" value="Genomic_DNA"/>
</dbReference>
<dbReference type="SUPFAM" id="SSF51905">
    <property type="entry name" value="FAD/NAD(P)-binding domain"/>
    <property type="match status" value="1"/>
</dbReference>
<evidence type="ECO:0000259" key="1">
    <source>
        <dbReference type="Pfam" id="PF01494"/>
    </source>
</evidence>
<dbReference type="InterPro" id="IPR049516">
    <property type="entry name" value="FAD-depend_C"/>
</dbReference>
<evidence type="ECO:0000313" key="4">
    <source>
        <dbReference type="Proteomes" id="UP000268059"/>
    </source>
</evidence>
<dbReference type="Gene3D" id="3.50.50.60">
    <property type="entry name" value="FAD/NAD(P)-binding domain"/>
    <property type="match status" value="2"/>
</dbReference>
<sequence>MLRINNVKVHLNETDARNVIAAKLNIRKREIQDVKILRRSIDARRSKVFFNCSYAFSCQNEEALLAAHKELQPYVPYVYTYPQPTAKRVMVVGSGPAGLFCAYVLAKAGVKVTLVERGKCVEERVKDVDDLFEKGIIHPESNIAFGEGGAGTFSDGKLTTGTKNKRIRYILDEFIKHGAPKEIGYDALPHIGTDRLRQVLIAMRQDLMAHGGEVRFETKFVDFKVEGDKHFVCLKHQGKEYWEETDDLVLAIGHSARDTYAMLAQKLTMHPKAFAVGVRIEQLQEDINKHQYKQDYRNKHLKAAPYKLAVRTSEGRGVYTFCMCPGGVVVPSTEEDGLLCINGMSYYARDGQNANSAILVNVSPEDFGFDDVLAGVAFQKDLERRAYALGGGNLSAPVQKVVDYMQGEVTTSFGKVLPTYRPGTTFADLNQVFPEVINRNLKEGLQLMNERFKGFYDEDTLITAVESRSSAPVRIERDENMSAQGWIYPIGEGAGYAGGIMSSAVDGILCAEKICEG</sequence>
<accession>A0A3G9JQB7</accession>
<protein>
    <submittedName>
        <fullName evidence="3">Uncharacterized protein</fullName>
    </submittedName>
</protein>
<dbReference type="Proteomes" id="UP000268059">
    <property type="component" value="Chromosome"/>
</dbReference>
<reference evidence="3 4" key="1">
    <citation type="submission" date="2018-11" db="EMBL/GenBank/DDBJ databases">
        <title>Novel Erysipelotrichaceae bacterium isolated from small intestine of a swine.</title>
        <authorList>
            <person name="Kim J.S."/>
            <person name="Choe H."/>
            <person name="Lee Y.R."/>
            <person name="Kim K.M."/>
            <person name="Park D.S."/>
        </authorList>
    </citation>
    <scope>NUCLEOTIDE SEQUENCE [LARGE SCALE GENOMIC DNA]</scope>
    <source>
        <strain evidence="3 4">SG0102</strain>
    </source>
</reference>
<gene>
    <name evidence="3" type="ORF">SG0102_13920</name>
</gene>
<feature type="domain" description="FAD-dependent protein C-terminal" evidence="2">
    <location>
        <begin position="273"/>
        <end position="469"/>
    </location>
</feature>
<dbReference type="PANTHER" id="PTHR42842:SF3">
    <property type="entry name" value="FAD_NAD(P)-BINDING OXIDOREDUCTASE FAMILY PROTEIN"/>
    <property type="match status" value="1"/>
</dbReference>
<dbReference type="GO" id="GO:0071949">
    <property type="term" value="F:FAD binding"/>
    <property type="evidence" value="ECO:0007669"/>
    <property type="project" value="InterPro"/>
</dbReference>
<keyword evidence="4" id="KW-1185">Reference proteome</keyword>